<evidence type="ECO:0000256" key="3">
    <source>
        <dbReference type="ARBA" id="ARBA00022692"/>
    </source>
</evidence>
<feature type="transmembrane region" description="Helical" evidence="6">
    <location>
        <begin position="46"/>
        <end position="70"/>
    </location>
</feature>
<dbReference type="InterPro" id="IPR050189">
    <property type="entry name" value="MFS_Efflux_Transporters"/>
</dbReference>
<proteinExistence type="predicted"/>
<dbReference type="KEGG" id="amaq:GO499_07625"/>
<protein>
    <submittedName>
        <fullName evidence="8">MFS transporter</fullName>
    </submittedName>
</protein>
<feature type="transmembrane region" description="Helical" evidence="6">
    <location>
        <begin position="333"/>
        <end position="356"/>
    </location>
</feature>
<keyword evidence="9" id="KW-1185">Reference proteome</keyword>
<dbReference type="AlphaFoldDB" id="A0A6P1SWM7"/>
<evidence type="ECO:0000256" key="2">
    <source>
        <dbReference type="ARBA" id="ARBA00022475"/>
    </source>
</evidence>
<evidence type="ECO:0000259" key="7">
    <source>
        <dbReference type="PROSITE" id="PS50850"/>
    </source>
</evidence>
<comment type="subcellular location">
    <subcellularLocation>
        <location evidence="1">Cell membrane</location>
        <topology evidence="1">Multi-pass membrane protein</topology>
    </subcellularLocation>
</comment>
<evidence type="ECO:0000256" key="6">
    <source>
        <dbReference type="SAM" id="Phobius"/>
    </source>
</evidence>
<dbReference type="Pfam" id="PF07690">
    <property type="entry name" value="MFS_1"/>
    <property type="match status" value="1"/>
</dbReference>
<dbReference type="SUPFAM" id="SSF103473">
    <property type="entry name" value="MFS general substrate transporter"/>
    <property type="match status" value="1"/>
</dbReference>
<accession>A0A6P1SWM7</accession>
<gene>
    <name evidence="8" type="ORF">GO499_07625</name>
</gene>
<evidence type="ECO:0000256" key="1">
    <source>
        <dbReference type="ARBA" id="ARBA00004651"/>
    </source>
</evidence>
<evidence type="ECO:0000313" key="9">
    <source>
        <dbReference type="Proteomes" id="UP000464495"/>
    </source>
</evidence>
<keyword evidence="4 6" id="KW-1133">Transmembrane helix</keyword>
<feature type="transmembrane region" description="Helical" evidence="6">
    <location>
        <begin position="12"/>
        <end position="34"/>
    </location>
</feature>
<keyword evidence="2" id="KW-1003">Cell membrane</keyword>
<dbReference type="Proteomes" id="UP000464495">
    <property type="component" value="Chromosome"/>
</dbReference>
<dbReference type="Gene3D" id="1.20.1250.20">
    <property type="entry name" value="MFS general substrate transporter like domains"/>
    <property type="match status" value="1"/>
</dbReference>
<keyword evidence="3 6" id="KW-0812">Transmembrane</keyword>
<feature type="transmembrane region" description="Helical" evidence="6">
    <location>
        <begin position="298"/>
        <end position="321"/>
    </location>
</feature>
<feature type="transmembrane region" description="Helical" evidence="6">
    <location>
        <begin position="206"/>
        <end position="231"/>
    </location>
</feature>
<feature type="transmembrane region" description="Helical" evidence="6">
    <location>
        <begin position="106"/>
        <end position="127"/>
    </location>
</feature>
<reference evidence="8 9" key="1">
    <citation type="submission" date="2019-12" db="EMBL/GenBank/DDBJ databases">
        <title>Complete genome sequence of Algicella marina strain 9Alg 56(T) isolated from the red alga Tichocarpus crinitus.</title>
        <authorList>
            <person name="Kim S.-G."/>
            <person name="Nedashkovskaya O.I."/>
        </authorList>
    </citation>
    <scope>NUCLEOTIDE SEQUENCE [LARGE SCALE GENOMIC DNA]</scope>
    <source>
        <strain evidence="8 9">9Alg 56</strain>
    </source>
</reference>
<evidence type="ECO:0000313" key="8">
    <source>
        <dbReference type="EMBL" id="QHQ35074.1"/>
    </source>
</evidence>
<dbReference type="GO" id="GO:0022857">
    <property type="term" value="F:transmembrane transporter activity"/>
    <property type="evidence" value="ECO:0007669"/>
    <property type="project" value="InterPro"/>
</dbReference>
<feature type="transmembrane region" description="Helical" evidence="6">
    <location>
        <begin position="77"/>
        <end position="100"/>
    </location>
</feature>
<dbReference type="GO" id="GO:0005886">
    <property type="term" value="C:plasma membrane"/>
    <property type="evidence" value="ECO:0007669"/>
    <property type="project" value="UniProtKB-SubCell"/>
</dbReference>
<organism evidence="8 9">
    <name type="scientific">Algicella marina</name>
    <dbReference type="NCBI Taxonomy" id="2683284"/>
    <lineage>
        <taxon>Bacteria</taxon>
        <taxon>Pseudomonadati</taxon>
        <taxon>Pseudomonadota</taxon>
        <taxon>Alphaproteobacteria</taxon>
        <taxon>Rhodobacterales</taxon>
        <taxon>Paracoccaceae</taxon>
        <taxon>Algicella</taxon>
    </lineage>
</organism>
<feature type="transmembrane region" description="Helical" evidence="6">
    <location>
        <begin position="274"/>
        <end position="292"/>
    </location>
</feature>
<dbReference type="EMBL" id="CP046620">
    <property type="protein sequence ID" value="QHQ35074.1"/>
    <property type="molecule type" value="Genomic_DNA"/>
</dbReference>
<name>A0A6P1SWM7_9RHOB</name>
<feature type="transmembrane region" description="Helical" evidence="6">
    <location>
        <begin position="167"/>
        <end position="185"/>
    </location>
</feature>
<dbReference type="PROSITE" id="PS50850">
    <property type="entry name" value="MFS"/>
    <property type="match status" value="1"/>
</dbReference>
<keyword evidence="5 6" id="KW-0472">Membrane</keyword>
<feature type="domain" description="Major facilitator superfamily (MFS) profile" evidence="7">
    <location>
        <begin position="11"/>
        <end position="393"/>
    </location>
</feature>
<evidence type="ECO:0000256" key="4">
    <source>
        <dbReference type="ARBA" id="ARBA00022989"/>
    </source>
</evidence>
<dbReference type="InterPro" id="IPR011701">
    <property type="entry name" value="MFS"/>
</dbReference>
<sequence>MSRSDGGDRHVITVLSAGNFIIGMGAFVVIGILVPLSDDFAISHAAAGWMMTVYAMAYAVLSPVLIALTGELGRRRLLMFALALFAFGTLLSALAPTVTLLFASRILVAAGAGLFTPASAAVAALVSAPEQRGRALAQVVFGLTLAQVLGVPVGSFIAYALGWRASFLLVVVLALPCIWLIARIVPRGLQFQPTRLGTLGRALLDWRMMLAVSFTASFIGSINVFYTYFAAFLAKIQGYERNGVTLMLLIFGVGAVLGNLAGGWMADRLGPVRTLAMLTLSQVVLMPLYSYPMVVGGGISFALLATLTFIWSVFGWSFMAAQQLRLLARAPEAQTVVLALNAAAIYVGFAMGAAYGGAVIEAYGLGPLGISAGLFAALALVHLFAGESAAKER</sequence>
<dbReference type="RefSeq" id="WP_161861639.1">
    <property type="nucleotide sequence ID" value="NZ_CP046620.1"/>
</dbReference>
<dbReference type="PANTHER" id="PTHR43124:SF10">
    <property type="entry name" value="PURINE EFFLUX PUMP PBUE"/>
    <property type="match status" value="1"/>
</dbReference>
<dbReference type="PANTHER" id="PTHR43124">
    <property type="entry name" value="PURINE EFFLUX PUMP PBUE"/>
    <property type="match status" value="1"/>
</dbReference>
<feature type="transmembrane region" description="Helical" evidence="6">
    <location>
        <begin position="362"/>
        <end position="385"/>
    </location>
</feature>
<feature type="transmembrane region" description="Helical" evidence="6">
    <location>
        <begin position="139"/>
        <end position="161"/>
    </location>
</feature>
<feature type="transmembrane region" description="Helical" evidence="6">
    <location>
        <begin position="243"/>
        <end position="262"/>
    </location>
</feature>
<evidence type="ECO:0000256" key="5">
    <source>
        <dbReference type="ARBA" id="ARBA00023136"/>
    </source>
</evidence>
<dbReference type="InterPro" id="IPR036259">
    <property type="entry name" value="MFS_trans_sf"/>
</dbReference>
<dbReference type="InterPro" id="IPR020846">
    <property type="entry name" value="MFS_dom"/>
</dbReference>
<dbReference type="CDD" id="cd17324">
    <property type="entry name" value="MFS_NepI_like"/>
    <property type="match status" value="1"/>
</dbReference>